<name>A0ABM6WCZ8_9BACT</name>
<evidence type="ECO:0000259" key="1">
    <source>
        <dbReference type="Pfam" id="PF12697"/>
    </source>
</evidence>
<gene>
    <name evidence="2" type="ORF">DLD77_09135</name>
</gene>
<proteinExistence type="predicted"/>
<organism evidence="2 3">
    <name type="scientific">Chitinophaga alhagiae</name>
    <dbReference type="NCBI Taxonomy" id="2203219"/>
    <lineage>
        <taxon>Bacteria</taxon>
        <taxon>Pseudomonadati</taxon>
        <taxon>Bacteroidota</taxon>
        <taxon>Chitinophagia</taxon>
        <taxon>Chitinophagales</taxon>
        <taxon>Chitinophagaceae</taxon>
        <taxon>Chitinophaga</taxon>
    </lineage>
</organism>
<dbReference type="InterPro" id="IPR029058">
    <property type="entry name" value="AB_hydrolase_fold"/>
</dbReference>
<accession>A0ABM6WCZ8</accession>
<evidence type="ECO:0000313" key="2">
    <source>
        <dbReference type="EMBL" id="AWO01848.1"/>
    </source>
</evidence>
<dbReference type="InterPro" id="IPR000073">
    <property type="entry name" value="AB_hydrolase_1"/>
</dbReference>
<dbReference type="Gene3D" id="3.40.50.1820">
    <property type="entry name" value="alpha/beta hydrolase"/>
    <property type="match status" value="1"/>
</dbReference>
<dbReference type="Proteomes" id="UP000246099">
    <property type="component" value="Chromosome"/>
</dbReference>
<dbReference type="SUPFAM" id="SSF53474">
    <property type="entry name" value="alpha/beta-Hydrolases"/>
    <property type="match status" value="1"/>
</dbReference>
<protein>
    <recommendedName>
        <fullName evidence="1">AB hydrolase-1 domain-containing protein</fullName>
    </recommendedName>
</protein>
<keyword evidence="3" id="KW-1185">Reference proteome</keyword>
<sequence>MHKKGGKVKQFCISIALSVIFAVGGYAQNTHRLPLPAAKLKEELVYAISPDTVFNAGVLFHADKIAGKETAIIWVHGWSANFYSPGYIMIGRALAERGFISISVNTRMHDLANVQGYKHNRRIRGGGYWGIAADEVKDIAGWIDFAELKGFKHVILVGHSAGWAAVRRYQSEKQDARVIGLVCASGQVSPDTRPIDSSQYIPASRYISGNKPDKLIEDPKRSFPSYISAATYMDIVNTPPEQKDFFGWANPGQAGITKVQCPILVFYATNNDVGNETELKSLQAHIEQHFTNVRLTTAMIKNTDHMYMGASEQVADTLVNWIEGILNRK</sequence>
<dbReference type="Pfam" id="PF12697">
    <property type="entry name" value="Abhydrolase_6"/>
    <property type="match status" value="1"/>
</dbReference>
<reference evidence="2 3" key="1">
    <citation type="submission" date="2018-05" db="EMBL/GenBank/DDBJ databases">
        <title>Chitinophaga sp. nov., isolated from rhizosphere soil of Alhagi.</title>
        <authorList>
            <person name="Liu Y."/>
        </authorList>
    </citation>
    <scope>NUCLEOTIDE SEQUENCE [LARGE SCALE GENOMIC DNA]</scope>
    <source>
        <strain evidence="2 3">T22</strain>
    </source>
</reference>
<feature type="domain" description="AB hydrolase-1" evidence="1">
    <location>
        <begin position="72"/>
        <end position="316"/>
    </location>
</feature>
<evidence type="ECO:0000313" key="3">
    <source>
        <dbReference type="Proteomes" id="UP000246099"/>
    </source>
</evidence>
<dbReference type="EMBL" id="CP029600">
    <property type="protein sequence ID" value="AWO01848.1"/>
    <property type="molecule type" value="Genomic_DNA"/>
</dbReference>